<evidence type="ECO:0000313" key="1">
    <source>
        <dbReference type="EMBL" id="KAF0754541.1"/>
    </source>
</evidence>
<accession>A0A6G0YEU8</accession>
<reference evidence="1 2" key="1">
    <citation type="submission" date="2019-08" db="EMBL/GenBank/DDBJ databases">
        <title>Whole genome of Aphis craccivora.</title>
        <authorList>
            <person name="Voronova N.V."/>
            <person name="Shulinski R.S."/>
            <person name="Bandarenka Y.V."/>
            <person name="Zhorov D.G."/>
            <person name="Warner D."/>
        </authorList>
    </citation>
    <scope>NUCLEOTIDE SEQUENCE [LARGE SCALE GENOMIC DNA]</scope>
    <source>
        <strain evidence="1">180601</strain>
        <tissue evidence="1">Whole Body</tissue>
    </source>
</reference>
<sequence>MSNVHYGTHSASSDFKSVSRFSDYFSSIYKPVNLSCLPEHPFEHPYSLSSNCILHLMTCFLLSIS</sequence>
<comment type="caution">
    <text evidence="1">The sequence shown here is derived from an EMBL/GenBank/DDBJ whole genome shotgun (WGS) entry which is preliminary data.</text>
</comment>
<dbReference type="EMBL" id="VUJU01004382">
    <property type="protein sequence ID" value="KAF0754541.1"/>
    <property type="molecule type" value="Genomic_DNA"/>
</dbReference>
<gene>
    <name evidence="1" type="ORF">FWK35_00010301</name>
</gene>
<keyword evidence="1" id="KW-0808">Transferase</keyword>
<keyword evidence="1" id="KW-0548">Nucleotidyltransferase</keyword>
<keyword evidence="2" id="KW-1185">Reference proteome</keyword>
<keyword evidence="1" id="KW-0695">RNA-directed DNA polymerase</keyword>
<dbReference type="Proteomes" id="UP000478052">
    <property type="component" value="Unassembled WGS sequence"/>
</dbReference>
<dbReference type="GO" id="GO:0003964">
    <property type="term" value="F:RNA-directed DNA polymerase activity"/>
    <property type="evidence" value="ECO:0007669"/>
    <property type="project" value="UniProtKB-KW"/>
</dbReference>
<evidence type="ECO:0000313" key="2">
    <source>
        <dbReference type="Proteomes" id="UP000478052"/>
    </source>
</evidence>
<proteinExistence type="predicted"/>
<organism evidence="1 2">
    <name type="scientific">Aphis craccivora</name>
    <name type="common">Cowpea aphid</name>
    <dbReference type="NCBI Taxonomy" id="307492"/>
    <lineage>
        <taxon>Eukaryota</taxon>
        <taxon>Metazoa</taxon>
        <taxon>Ecdysozoa</taxon>
        <taxon>Arthropoda</taxon>
        <taxon>Hexapoda</taxon>
        <taxon>Insecta</taxon>
        <taxon>Pterygota</taxon>
        <taxon>Neoptera</taxon>
        <taxon>Paraneoptera</taxon>
        <taxon>Hemiptera</taxon>
        <taxon>Sternorrhyncha</taxon>
        <taxon>Aphidomorpha</taxon>
        <taxon>Aphidoidea</taxon>
        <taxon>Aphididae</taxon>
        <taxon>Aphidini</taxon>
        <taxon>Aphis</taxon>
        <taxon>Aphis</taxon>
    </lineage>
</organism>
<protein>
    <submittedName>
        <fullName evidence="1">Reverse transcriptase domain-containing protein</fullName>
    </submittedName>
</protein>
<name>A0A6G0YEU8_APHCR</name>
<dbReference type="AlphaFoldDB" id="A0A6G0YEU8"/>